<evidence type="ECO:0000313" key="3">
    <source>
        <dbReference type="Proteomes" id="UP001165069"/>
    </source>
</evidence>
<dbReference type="RefSeq" id="WP_285575589.1">
    <property type="nucleotide sequence ID" value="NZ_BSDE01000004.1"/>
</dbReference>
<organism evidence="2 3">
    <name type="scientific">Geothrix limicola</name>
    <dbReference type="NCBI Taxonomy" id="2927978"/>
    <lineage>
        <taxon>Bacteria</taxon>
        <taxon>Pseudomonadati</taxon>
        <taxon>Acidobacteriota</taxon>
        <taxon>Holophagae</taxon>
        <taxon>Holophagales</taxon>
        <taxon>Holophagaceae</taxon>
        <taxon>Geothrix</taxon>
    </lineage>
</organism>
<dbReference type="InterPro" id="IPR001763">
    <property type="entry name" value="Rhodanese-like_dom"/>
</dbReference>
<dbReference type="SMART" id="SM00450">
    <property type="entry name" value="RHOD"/>
    <property type="match status" value="1"/>
</dbReference>
<comment type="caution">
    <text evidence="2">The sequence shown here is derived from an EMBL/GenBank/DDBJ whole genome shotgun (WGS) entry which is preliminary data.</text>
</comment>
<dbReference type="SUPFAM" id="SSF52821">
    <property type="entry name" value="Rhodanese/Cell cycle control phosphatase"/>
    <property type="match status" value="1"/>
</dbReference>
<evidence type="ECO:0000313" key="2">
    <source>
        <dbReference type="EMBL" id="GLH73902.1"/>
    </source>
</evidence>
<dbReference type="CDD" id="cd00158">
    <property type="entry name" value="RHOD"/>
    <property type="match status" value="1"/>
</dbReference>
<gene>
    <name evidence="2" type="ORF">GETHLI_24040</name>
</gene>
<dbReference type="PANTHER" id="PTHR43031">
    <property type="entry name" value="FAD-DEPENDENT OXIDOREDUCTASE"/>
    <property type="match status" value="1"/>
</dbReference>
<name>A0ABQ5QGV6_9BACT</name>
<dbReference type="InterPro" id="IPR036873">
    <property type="entry name" value="Rhodanese-like_dom_sf"/>
</dbReference>
<accession>A0ABQ5QGV6</accession>
<evidence type="ECO:0000259" key="1">
    <source>
        <dbReference type="PROSITE" id="PS50206"/>
    </source>
</evidence>
<dbReference type="InterPro" id="IPR050229">
    <property type="entry name" value="GlpE_sulfurtransferase"/>
</dbReference>
<reference evidence="2 3" key="1">
    <citation type="journal article" date="2023" name="Antonie Van Leeuwenhoek">
        <title>Mesoterricola silvestris gen. nov., sp. nov., Mesoterricola sediminis sp. nov., Geothrix oryzae sp. nov., Geothrix edaphica sp. nov., Geothrix rubra sp. nov., and Geothrix limicola sp. nov., six novel members of Acidobacteriota isolated from soils.</title>
        <authorList>
            <person name="Itoh H."/>
            <person name="Sugisawa Y."/>
            <person name="Mise K."/>
            <person name="Xu Z."/>
            <person name="Kuniyasu M."/>
            <person name="Ushijima N."/>
            <person name="Kawano K."/>
            <person name="Kobayashi E."/>
            <person name="Shiratori Y."/>
            <person name="Masuda Y."/>
            <person name="Senoo K."/>
        </authorList>
    </citation>
    <scope>NUCLEOTIDE SEQUENCE [LARGE SCALE GENOMIC DNA]</scope>
    <source>
        <strain evidence="2 3">Red804</strain>
    </source>
</reference>
<dbReference type="Gene3D" id="3.40.250.10">
    <property type="entry name" value="Rhodanese-like domain"/>
    <property type="match status" value="1"/>
</dbReference>
<dbReference type="EMBL" id="BSDE01000004">
    <property type="protein sequence ID" value="GLH73902.1"/>
    <property type="molecule type" value="Genomic_DNA"/>
</dbReference>
<dbReference type="PANTHER" id="PTHR43031:SF18">
    <property type="entry name" value="RHODANESE-RELATED SULFURTRANSFERASES"/>
    <property type="match status" value="1"/>
</dbReference>
<proteinExistence type="predicted"/>
<keyword evidence="3" id="KW-1185">Reference proteome</keyword>
<sequence length="116" mass="12686">MQEYWIYLIPIAAVGFFLWTRRSASAADVKGLLARGAQIVDVRTQAEFKAGSHPRAINIPLDQLEARMGELDRGRPVLMCCESGARSGSGVALLKTAGFKEVANLGSWRRIQSLVP</sequence>
<dbReference type="PROSITE" id="PS50206">
    <property type="entry name" value="RHODANESE_3"/>
    <property type="match status" value="1"/>
</dbReference>
<protein>
    <recommendedName>
        <fullName evidence="1">Rhodanese domain-containing protein</fullName>
    </recommendedName>
</protein>
<feature type="domain" description="Rhodanese" evidence="1">
    <location>
        <begin position="33"/>
        <end position="113"/>
    </location>
</feature>
<dbReference type="Pfam" id="PF00581">
    <property type="entry name" value="Rhodanese"/>
    <property type="match status" value="1"/>
</dbReference>
<dbReference type="Proteomes" id="UP001165069">
    <property type="component" value="Unassembled WGS sequence"/>
</dbReference>